<evidence type="ECO:0000313" key="3">
    <source>
        <dbReference type="Proteomes" id="UP000032025"/>
    </source>
</evidence>
<keyword evidence="3" id="KW-1185">Reference proteome</keyword>
<feature type="compositionally biased region" description="Pro residues" evidence="1">
    <location>
        <begin position="85"/>
        <end position="99"/>
    </location>
</feature>
<dbReference type="EMBL" id="BBJS01000012">
    <property type="protein sequence ID" value="GAN12640.1"/>
    <property type="molecule type" value="Genomic_DNA"/>
</dbReference>
<proteinExistence type="predicted"/>
<evidence type="ECO:0000313" key="2">
    <source>
        <dbReference type="EMBL" id="GAN12640.1"/>
    </source>
</evidence>
<feature type="region of interest" description="Disordered" evidence="1">
    <location>
        <begin position="74"/>
        <end position="151"/>
    </location>
</feature>
<evidence type="ECO:0000256" key="1">
    <source>
        <dbReference type="SAM" id="MobiDB-lite"/>
    </source>
</evidence>
<name>A0A0C9M093_SPHPI</name>
<feature type="compositionally biased region" description="Acidic residues" evidence="1">
    <location>
        <begin position="48"/>
        <end position="57"/>
    </location>
</feature>
<reference evidence="2 3" key="1">
    <citation type="submission" date="2014-08" db="EMBL/GenBank/DDBJ databases">
        <title>Whole genome shotgun sequence of Sphingomonas paucimobilis NBRC 13935.</title>
        <authorList>
            <person name="Hosoyama A."/>
            <person name="Hashimoto M."/>
            <person name="Hosoyama Y."/>
            <person name="Noguchi M."/>
            <person name="Uohara A."/>
            <person name="Ohji S."/>
            <person name="Katano-Makiyama Y."/>
            <person name="Ichikawa N."/>
            <person name="Kimura A."/>
            <person name="Yamazoe A."/>
            <person name="Fujita N."/>
        </authorList>
    </citation>
    <scope>NUCLEOTIDE SEQUENCE [LARGE SCALE GENOMIC DNA]</scope>
    <source>
        <strain evidence="2 3">NBRC 13935</strain>
    </source>
</reference>
<dbReference type="Proteomes" id="UP000032025">
    <property type="component" value="Unassembled WGS sequence"/>
</dbReference>
<dbReference type="InterPro" id="IPR019632">
    <property type="entry name" value="DUF2497"/>
</dbReference>
<feature type="compositionally biased region" description="Low complexity" evidence="1">
    <location>
        <begin position="74"/>
        <end position="84"/>
    </location>
</feature>
<feature type="compositionally biased region" description="Low complexity" evidence="1">
    <location>
        <begin position="100"/>
        <end position="114"/>
    </location>
</feature>
<protein>
    <submittedName>
        <fullName evidence="2">DNA, contig: SP612</fullName>
    </submittedName>
</protein>
<dbReference type="Pfam" id="PF10691">
    <property type="entry name" value="DUF2497"/>
    <property type="match status" value="1"/>
</dbReference>
<comment type="caution">
    <text evidence="2">The sequence shown here is derived from an EMBL/GenBank/DDBJ whole genome shotgun (WGS) entry which is preliminary data.</text>
</comment>
<organism evidence="2 3">
    <name type="scientific">Sphingomonas paucimobilis NBRC 13935</name>
    <dbReference type="NCBI Taxonomy" id="1219050"/>
    <lineage>
        <taxon>Bacteria</taxon>
        <taxon>Pseudomonadati</taxon>
        <taxon>Pseudomonadota</taxon>
        <taxon>Alphaproteobacteria</taxon>
        <taxon>Sphingomonadales</taxon>
        <taxon>Sphingomonadaceae</taxon>
        <taxon>Sphingomonas</taxon>
    </lineage>
</organism>
<gene>
    <name evidence="2" type="ORF">SP6_12_00350</name>
</gene>
<sequence>MGIAVMGEISAEPSMEEILSSIKRIIAEEGEVPTRQRRQPRPVPSPVAEDDEPEILELSDPMPLRMKVEAAAARAAESALRSAPEPMPAAPEPVAPSPAPTAAAPVAPAEPVHASENEEAIVSPRAAEASRGALESLSRMMVKPEPSSDGTLEGLVREMLRPMLREWLDAHLPEMVEAMVAKEIARITREGR</sequence>
<dbReference type="AlphaFoldDB" id="A0A0C9M093"/>
<accession>A0A0C9M093</accession>
<feature type="region of interest" description="Disordered" evidence="1">
    <location>
        <begin position="28"/>
        <end position="62"/>
    </location>
</feature>